<protein>
    <submittedName>
        <fullName evidence="1">Uncharacterized protein</fullName>
    </submittedName>
</protein>
<accession>A0A820BP51</accession>
<organism evidence="1 2">
    <name type="scientific">Adineta steineri</name>
    <dbReference type="NCBI Taxonomy" id="433720"/>
    <lineage>
        <taxon>Eukaryota</taxon>
        <taxon>Metazoa</taxon>
        <taxon>Spiralia</taxon>
        <taxon>Gnathifera</taxon>
        <taxon>Rotifera</taxon>
        <taxon>Eurotatoria</taxon>
        <taxon>Bdelloidea</taxon>
        <taxon>Adinetida</taxon>
        <taxon>Adinetidae</taxon>
        <taxon>Adineta</taxon>
    </lineage>
</organism>
<gene>
    <name evidence="1" type="ORF">OXD698_LOCUS41013</name>
</gene>
<dbReference type="Proteomes" id="UP000663844">
    <property type="component" value="Unassembled WGS sequence"/>
</dbReference>
<dbReference type="EMBL" id="CAJOAZ010009473">
    <property type="protein sequence ID" value="CAF4204513.1"/>
    <property type="molecule type" value="Genomic_DNA"/>
</dbReference>
<evidence type="ECO:0000313" key="2">
    <source>
        <dbReference type="Proteomes" id="UP000663844"/>
    </source>
</evidence>
<name>A0A820BP51_9BILA</name>
<comment type="caution">
    <text evidence="1">The sequence shown here is derived from an EMBL/GenBank/DDBJ whole genome shotgun (WGS) entry which is preliminary data.</text>
</comment>
<evidence type="ECO:0000313" key="1">
    <source>
        <dbReference type="EMBL" id="CAF4204513.1"/>
    </source>
</evidence>
<feature type="non-terminal residue" evidence="1">
    <location>
        <position position="41"/>
    </location>
</feature>
<proteinExistence type="predicted"/>
<reference evidence="1" key="1">
    <citation type="submission" date="2021-02" db="EMBL/GenBank/DDBJ databases">
        <authorList>
            <person name="Nowell W R."/>
        </authorList>
    </citation>
    <scope>NUCLEOTIDE SEQUENCE</scope>
</reference>
<sequence length="41" mass="4869">MKDYFIFDGEIVLVNVIELQENKNSDLSFLHTFKLLRVLEP</sequence>
<dbReference type="AlphaFoldDB" id="A0A820BP51"/>